<proteinExistence type="predicted"/>
<gene>
    <name evidence="1" type="ORF">NCTC11432_04565</name>
</gene>
<reference evidence="1 2" key="1">
    <citation type="submission" date="2018-12" db="EMBL/GenBank/DDBJ databases">
        <authorList>
            <consortium name="Pathogen Informatics"/>
        </authorList>
    </citation>
    <scope>NUCLEOTIDE SEQUENCE [LARGE SCALE GENOMIC DNA]</scope>
    <source>
        <strain evidence="1 2">NCTC11432</strain>
    </source>
</reference>
<evidence type="ECO:0000313" key="2">
    <source>
        <dbReference type="Proteomes" id="UP000279227"/>
    </source>
</evidence>
<dbReference type="STRING" id="525257.HMPREF0204_15241"/>
<dbReference type="Proteomes" id="UP000279227">
    <property type="component" value="Chromosome"/>
</dbReference>
<evidence type="ECO:0000313" key="1">
    <source>
        <dbReference type="EMBL" id="VEE10991.1"/>
    </source>
</evidence>
<protein>
    <submittedName>
        <fullName evidence="1">Uncharacterized protein</fullName>
    </submittedName>
</protein>
<dbReference type="KEGG" id="cgle:NCTC11432_04565"/>
<dbReference type="RefSeq" id="WP_002981605.1">
    <property type="nucleotide sequence ID" value="NZ_CP068486.1"/>
</dbReference>
<dbReference type="GeneID" id="93023539"/>
<accession>A0A3S4MT46</accession>
<organism evidence="1 2">
    <name type="scientific">Chryseobacterium gleum</name>
    <name type="common">Flavobacterium gleum</name>
    <dbReference type="NCBI Taxonomy" id="250"/>
    <lineage>
        <taxon>Bacteria</taxon>
        <taxon>Pseudomonadati</taxon>
        <taxon>Bacteroidota</taxon>
        <taxon>Flavobacteriia</taxon>
        <taxon>Flavobacteriales</taxon>
        <taxon>Weeksellaceae</taxon>
        <taxon>Chryseobacterium group</taxon>
        <taxon>Chryseobacterium</taxon>
    </lineage>
</organism>
<name>A0A3S4MT46_CHRGE</name>
<dbReference type="EMBL" id="LR134289">
    <property type="protein sequence ID" value="VEE10991.1"/>
    <property type="molecule type" value="Genomic_DNA"/>
</dbReference>
<sequence length="51" mass="5889">MQIKLKILSCGYRQIAKSCTICGFMHELEEAYEGNICSYHRMLMEKADADD</sequence>
<dbReference type="AlphaFoldDB" id="A0A3S4MT46"/>